<proteinExistence type="predicted"/>
<keyword evidence="2 4" id="KW-0479">Metal-binding</keyword>
<dbReference type="GO" id="GO:0009055">
    <property type="term" value="F:electron transfer activity"/>
    <property type="evidence" value="ECO:0007669"/>
    <property type="project" value="InterPro"/>
</dbReference>
<evidence type="ECO:0000313" key="6">
    <source>
        <dbReference type="EMBL" id="TDQ44668.1"/>
    </source>
</evidence>
<dbReference type="GO" id="GO:0046872">
    <property type="term" value="F:metal ion binding"/>
    <property type="evidence" value="ECO:0007669"/>
    <property type="project" value="UniProtKB-KW"/>
</dbReference>
<dbReference type="GO" id="GO:0020037">
    <property type="term" value="F:heme binding"/>
    <property type="evidence" value="ECO:0007669"/>
    <property type="project" value="InterPro"/>
</dbReference>
<evidence type="ECO:0000256" key="1">
    <source>
        <dbReference type="ARBA" id="ARBA00022617"/>
    </source>
</evidence>
<feature type="domain" description="Cytochrome c" evidence="5">
    <location>
        <begin position="46"/>
        <end position="119"/>
    </location>
</feature>
<evidence type="ECO:0000256" key="3">
    <source>
        <dbReference type="ARBA" id="ARBA00023004"/>
    </source>
</evidence>
<dbReference type="EMBL" id="SNYL01000002">
    <property type="protein sequence ID" value="TDQ44668.1"/>
    <property type="molecule type" value="Genomic_DNA"/>
</dbReference>
<name>A0A4R6UDB1_9BURK</name>
<gene>
    <name evidence="6" type="ORF">DFR43_1026</name>
</gene>
<dbReference type="PROSITE" id="PS51007">
    <property type="entry name" value="CYTC"/>
    <property type="match status" value="1"/>
</dbReference>
<dbReference type="Proteomes" id="UP000295510">
    <property type="component" value="Unassembled WGS sequence"/>
</dbReference>
<dbReference type="AlphaFoldDB" id="A0A4R6UDB1"/>
<keyword evidence="1 4" id="KW-0349">Heme</keyword>
<evidence type="ECO:0000259" key="5">
    <source>
        <dbReference type="PROSITE" id="PS51007"/>
    </source>
</evidence>
<protein>
    <recommendedName>
        <fullName evidence="5">Cytochrome c domain-containing protein</fullName>
    </recommendedName>
</protein>
<dbReference type="InterPro" id="IPR036909">
    <property type="entry name" value="Cyt_c-like_dom_sf"/>
</dbReference>
<dbReference type="RefSeq" id="WP_245988796.1">
    <property type="nucleotide sequence ID" value="NZ_SNYL01000002.1"/>
</dbReference>
<keyword evidence="3 4" id="KW-0408">Iron</keyword>
<comment type="caution">
    <text evidence="6">The sequence shown here is derived from an EMBL/GenBank/DDBJ whole genome shotgun (WGS) entry which is preliminary data.</text>
</comment>
<sequence>MQPPTLSLIGTTPRMRWAWTAAGVLLIAGWVHRPASAQEPAIFRGADLKLGEELIAQHRCAQCHAEKVGGDGSAIYRPLGVINNAGLLRGMVEQCNATLNFQMFPEEVTAVAAVLNRDHYRFKD</sequence>
<evidence type="ECO:0000313" key="7">
    <source>
        <dbReference type="Proteomes" id="UP000295510"/>
    </source>
</evidence>
<organism evidence="6 7">
    <name type="scientific">Tepidicella xavieri</name>
    <dbReference type="NCBI Taxonomy" id="360241"/>
    <lineage>
        <taxon>Bacteria</taxon>
        <taxon>Pseudomonadati</taxon>
        <taxon>Pseudomonadota</taxon>
        <taxon>Betaproteobacteria</taxon>
        <taxon>Burkholderiales</taxon>
        <taxon>Tepidicella</taxon>
    </lineage>
</organism>
<reference evidence="6 7" key="1">
    <citation type="submission" date="2019-03" db="EMBL/GenBank/DDBJ databases">
        <title>Genomic Encyclopedia of Type Strains, Phase IV (KMG-IV): sequencing the most valuable type-strain genomes for metagenomic binning, comparative biology and taxonomic classification.</title>
        <authorList>
            <person name="Goeker M."/>
        </authorList>
    </citation>
    <scope>NUCLEOTIDE SEQUENCE [LARGE SCALE GENOMIC DNA]</scope>
    <source>
        <strain evidence="6 7">DSM 19605</strain>
    </source>
</reference>
<dbReference type="SUPFAM" id="SSF46626">
    <property type="entry name" value="Cytochrome c"/>
    <property type="match status" value="1"/>
</dbReference>
<dbReference type="InterPro" id="IPR009056">
    <property type="entry name" value="Cyt_c-like_dom"/>
</dbReference>
<evidence type="ECO:0000256" key="2">
    <source>
        <dbReference type="ARBA" id="ARBA00022723"/>
    </source>
</evidence>
<accession>A0A4R6UDB1</accession>
<evidence type="ECO:0000256" key="4">
    <source>
        <dbReference type="PROSITE-ProRule" id="PRU00433"/>
    </source>
</evidence>
<keyword evidence="7" id="KW-1185">Reference proteome</keyword>